<feature type="region of interest" description="Disordered" evidence="1">
    <location>
        <begin position="157"/>
        <end position="193"/>
    </location>
</feature>
<keyword evidence="2" id="KW-1133">Transmembrane helix</keyword>
<sequence>MDLSRYWSEWSDGDRHYRWTLICELWWLLHYFALLVLSLRLGFPFATANDKQFYIALLAPSCLTLFLNVAGLCYFVLRCRYRLLSRTPFVLFVIDLVDIIIQVLPTSAENAHFHHADRVHIRRINAIGCALQVTCALSLWMYAIYWTKSETDLYGNTPSRLERGTRGYNRSNRGGPRIPRTPTRSRTPVMRPGISDVTDSEIVANSRSNYDLPMRGLTSSTLGTLESPVRTPVHQRGFRIANRRGRARPPDSLSPRRPKISSPVGPLRRMNALDENRPSDQITLDEALRDHKLDPKLDDSEIRVAMREMGLETGALRYMKPARRSSELLSTARPLTELLNAKPSVRAVSAEGDVATSADISRSTTPVVEKQQDEL</sequence>
<proteinExistence type="predicted"/>
<dbReference type="EMBL" id="JAPDRL010000095">
    <property type="protein sequence ID" value="KAJ9657823.1"/>
    <property type="molecule type" value="Genomic_DNA"/>
</dbReference>
<keyword evidence="2" id="KW-0812">Transmembrane</keyword>
<feature type="compositionally biased region" description="Low complexity" evidence="1">
    <location>
        <begin position="176"/>
        <end position="192"/>
    </location>
</feature>
<reference evidence="3" key="1">
    <citation type="submission" date="2022-10" db="EMBL/GenBank/DDBJ databases">
        <title>Culturing micro-colonial fungi from biological soil crusts in the Mojave desert and describing Neophaeococcomyces mojavensis, and introducing the new genera and species Taxawa tesnikishii.</title>
        <authorList>
            <person name="Kurbessoian T."/>
            <person name="Stajich J.E."/>
        </authorList>
    </citation>
    <scope>NUCLEOTIDE SEQUENCE</scope>
    <source>
        <strain evidence="3">TK_1</strain>
    </source>
</reference>
<feature type="transmembrane region" description="Helical" evidence="2">
    <location>
        <begin position="89"/>
        <end position="104"/>
    </location>
</feature>
<accession>A0ABQ9NJT6</accession>
<feature type="region of interest" description="Disordered" evidence="1">
    <location>
        <begin position="242"/>
        <end position="282"/>
    </location>
</feature>
<name>A0ABQ9NJT6_9PEZI</name>
<feature type="transmembrane region" description="Helical" evidence="2">
    <location>
        <begin position="124"/>
        <end position="145"/>
    </location>
</feature>
<evidence type="ECO:0000256" key="2">
    <source>
        <dbReference type="SAM" id="Phobius"/>
    </source>
</evidence>
<feature type="region of interest" description="Disordered" evidence="1">
    <location>
        <begin position="348"/>
        <end position="375"/>
    </location>
</feature>
<comment type="caution">
    <text evidence="3">The sequence shown here is derived from an EMBL/GenBank/DDBJ whole genome shotgun (WGS) entry which is preliminary data.</text>
</comment>
<protein>
    <submittedName>
        <fullName evidence="3">Uncharacterized protein</fullName>
    </submittedName>
</protein>
<evidence type="ECO:0000313" key="3">
    <source>
        <dbReference type="EMBL" id="KAJ9657823.1"/>
    </source>
</evidence>
<evidence type="ECO:0000256" key="1">
    <source>
        <dbReference type="SAM" id="MobiDB-lite"/>
    </source>
</evidence>
<feature type="transmembrane region" description="Helical" evidence="2">
    <location>
        <begin position="21"/>
        <end position="41"/>
    </location>
</feature>
<feature type="transmembrane region" description="Helical" evidence="2">
    <location>
        <begin position="53"/>
        <end position="77"/>
    </location>
</feature>
<evidence type="ECO:0000313" key="4">
    <source>
        <dbReference type="Proteomes" id="UP001172684"/>
    </source>
</evidence>
<gene>
    <name evidence="3" type="ORF">H2201_008036</name>
</gene>
<keyword evidence="4" id="KW-1185">Reference proteome</keyword>
<organism evidence="3 4">
    <name type="scientific">Coniosporium apollinis</name>
    <dbReference type="NCBI Taxonomy" id="61459"/>
    <lineage>
        <taxon>Eukaryota</taxon>
        <taxon>Fungi</taxon>
        <taxon>Dikarya</taxon>
        <taxon>Ascomycota</taxon>
        <taxon>Pezizomycotina</taxon>
        <taxon>Dothideomycetes</taxon>
        <taxon>Dothideomycetes incertae sedis</taxon>
        <taxon>Coniosporium</taxon>
    </lineage>
</organism>
<dbReference type="Proteomes" id="UP001172684">
    <property type="component" value="Unassembled WGS sequence"/>
</dbReference>
<keyword evidence="2" id="KW-0472">Membrane</keyword>